<dbReference type="RefSeq" id="WP_091542431.1">
    <property type="nucleotide sequence ID" value="NZ_FMUS01000010.1"/>
</dbReference>
<name>A0A1G5GSW4_9FIRM</name>
<dbReference type="InterPro" id="IPR000182">
    <property type="entry name" value="GNAT_dom"/>
</dbReference>
<gene>
    <name evidence="2" type="ORF">SAMN03080606_01767</name>
</gene>
<dbReference type="GO" id="GO:0016747">
    <property type="term" value="F:acyltransferase activity, transferring groups other than amino-acyl groups"/>
    <property type="evidence" value="ECO:0007669"/>
    <property type="project" value="InterPro"/>
</dbReference>
<organism evidence="2 3">
    <name type="scientific">Alkaliphilus peptidifermentans DSM 18978</name>
    <dbReference type="NCBI Taxonomy" id="1120976"/>
    <lineage>
        <taxon>Bacteria</taxon>
        <taxon>Bacillati</taxon>
        <taxon>Bacillota</taxon>
        <taxon>Clostridia</taxon>
        <taxon>Peptostreptococcales</taxon>
        <taxon>Natronincolaceae</taxon>
        <taxon>Alkaliphilus</taxon>
    </lineage>
</organism>
<evidence type="ECO:0000259" key="1">
    <source>
        <dbReference type="PROSITE" id="PS51186"/>
    </source>
</evidence>
<dbReference type="OrthoDB" id="9810615at2"/>
<accession>A0A1G5GSW4</accession>
<dbReference type="PANTHER" id="PTHR39173">
    <property type="entry name" value="ACETYLTRANSFERASE"/>
    <property type="match status" value="1"/>
</dbReference>
<dbReference type="Proteomes" id="UP000198636">
    <property type="component" value="Unassembled WGS sequence"/>
</dbReference>
<dbReference type="Gene3D" id="3.40.630.30">
    <property type="match status" value="1"/>
</dbReference>
<dbReference type="STRING" id="1120976.SAMN03080606_01767"/>
<dbReference type="CDD" id="cd04301">
    <property type="entry name" value="NAT_SF"/>
    <property type="match status" value="1"/>
</dbReference>
<dbReference type="PROSITE" id="PS51186">
    <property type="entry name" value="GNAT"/>
    <property type="match status" value="1"/>
</dbReference>
<dbReference type="InterPro" id="IPR016181">
    <property type="entry name" value="Acyl_CoA_acyltransferase"/>
</dbReference>
<feature type="domain" description="N-acetyltransferase" evidence="1">
    <location>
        <begin position="19"/>
        <end position="171"/>
    </location>
</feature>
<proteinExistence type="predicted"/>
<reference evidence="2 3" key="1">
    <citation type="submission" date="2016-10" db="EMBL/GenBank/DDBJ databases">
        <authorList>
            <person name="de Groot N.N."/>
        </authorList>
    </citation>
    <scope>NUCLEOTIDE SEQUENCE [LARGE SCALE GENOMIC DNA]</scope>
    <source>
        <strain evidence="2 3">DSM 18978</strain>
    </source>
</reference>
<evidence type="ECO:0000313" key="3">
    <source>
        <dbReference type="Proteomes" id="UP000198636"/>
    </source>
</evidence>
<keyword evidence="3" id="KW-1185">Reference proteome</keyword>
<dbReference type="SUPFAM" id="SSF55729">
    <property type="entry name" value="Acyl-CoA N-acyltransferases (Nat)"/>
    <property type="match status" value="1"/>
</dbReference>
<sequence length="171" mass="19699">MKLVQPSKEMEKHFINMATDYRVANESRYQLAFKEDFIFTTYIEKLIKESKEENLKPGYVPSTTYWLINDCGKILGVSRLRHYLAPHLEVEGGHIGYDVPPTERMKGYGTILLKFTLEKAKEMGMKEVLITCDTDNVGSAKIITNNDGIFENEIISYESGKKVSRYWVSIE</sequence>
<dbReference type="AlphaFoldDB" id="A0A1G5GSW4"/>
<dbReference type="PANTHER" id="PTHR39173:SF1">
    <property type="entry name" value="ACETYLTRANSFERASE"/>
    <property type="match status" value="1"/>
</dbReference>
<dbReference type="Pfam" id="PF00583">
    <property type="entry name" value="Acetyltransf_1"/>
    <property type="match status" value="1"/>
</dbReference>
<protein>
    <submittedName>
        <fullName evidence="2">Predicted acetyltransferase</fullName>
    </submittedName>
</protein>
<keyword evidence="2" id="KW-0808">Transferase</keyword>
<dbReference type="EMBL" id="FMUS01000010">
    <property type="protein sequence ID" value="SCY54672.1"/>
    <property type="molecule type" value="Genomic_DNA"/>
</dbReference>
<evidence type="ECO:0000313" key="2">
    <source>
        <dbReference type="EMBL" id="SCY54672.1"/>
    </source>
</evidence>